<evidence type="ECO:0000256" key="8">
    <source>
        <dbReference type="ARBA" id="ARBA00009541"/>
    </source>
</evidence>
<comment type="cofactor">
    <cofactor evidence="2">
        <name>Mn(2+)</name>
        <dbReference type="ChEBI" id="CHEBI:29035"/>
    </cofactor>
</comment>
<dbReference type="CDD" id="cd00429">
    <property type="entry name" value="RPE"/>
    <property type="match status" value="1"/>
</dbReference>
<evidence type="ECO:0000256" key="11">
    <source>
        <dbReference type="ARBA" id="ARBA00022723"/>
    </source>
</evidence>
<evidence type="ECO:0000256" key="7">
    <source>
        <dbReference type="ARBA" id="ARBA00004162"/>
    </source>
</evidence>
<dbReference type="PROSITE" id="PS01086">
    <property type="entry name" value="RIBUL_P_3_EPIMER_2"/>
    <property type="match status" value="1"/>
</dbReference>
<dbReference type="KEGG" id="sea:SeAg_B4596"/>
<evidence type="ECO:0000256" key="5">
    <source>
        <dbReference type="ARBA" id="ARBA00001954"/>
    </source>
</evidence>
<reference evidence="13 14" key="1">
    <citation type="journal article" date="2011" name="J. Bacteriol.">
        <title>Comparative genomics of 28 Salmonella enterica isolates: evidence for CRISPR-mediated adaptive sublineage evolution.</title>
        <authorList>
            <person name="Fricke W.F."/>
            <person name="Mammel M.K."/>
            <person name="McDermott P.F."/>
            <person name="Tartera C."/>
            <person name="White D.G."/>
            <person name="Leclerc J.E."/>
            <person name="Ravel J."/>
            <person name="Cebula T.A."/>
        </authorList>
    </citation>
    <scope>NUCLEOTIDE SEQUENCE [LARGE SCALE GENOMIC DNA]</scope>
    <source>
        <strain evidence="13 14">SL483</strain>
    </source>
</reference>
<keyword evidence="12 13" id="KW-0413">Isomerase</keyword>
<dbReference type="EMBL" id="CP001138">
    <property type="protein sequence ID" value="ACH49586.1"/>
    <property type="molecule type" value="Genomic_DNA"/>
</dbReference>
<gene>
    <name evidence="13" type="ordered locus">SeAg_B4596</name>
</gene>
<dbReference type="RefSeq" id="WP_001651305.1">
    <property type="nucleotide sequence ID" value="NC_011149.1"/>
</dbReference>
<evidence type="ECO:0000256" key="9">
    <source>
        <dbReference type="ARBA" id="ARBA00013188"/>
    </source>
</evidence>
<evidence type="ECO:0000313" key="13">
    <source>
        <dbReference type="EMBL" id="ACH49586.1"/>
    </source>
</evidence>
<dbReference type="GO" id="GO:0046872">
    <property type="term" value="F:metal ion binding"/>
    <property type="evidence" value="ECO:0007669"/>
    <property type="project" value="UniProtKB-KW"/>
</dbReference>
<proteinExistence type="inferred from homology"/>
<dbReference type="PANTHER" id="PTHR11749">
    <property type="entry name" value="RIBULOSE-5-PHOSPHATE-3-EPIMERASE"/>
    <property type="match status" value="1"/>
</dbReference>
<comment type="cofactor">
    <cofactor evidence="4">
        <name>Zn(2+)</name>
        <dbReference type="ChEBI" id="CHEBI:29105"/>
    </cofactor>
</comment>
<protein>
    <recommendedName>
        <fullName evidence="10">Putative epimerase LsrE</fullName>
        <ecNumber evidence="9">5.1.3.1</ecNumber>
    </recommendedName>
</protein>
<evidence type="ECO:0000313" key="14">
    <source>
        <dbReference type="Proteomes" id="UP000008819"/>
    </source>
</evidence>
<evidence type="ECO:0000256" key="1">
    <source>
        <dbReference type="ARBA" id="ARBA00001782"/>
    </source>
</evidence>
<dbReference type="PROSITE" id="PS01085">
    <property type="entry name" value="RIBUL_P_3_EPIMER_1"/>
    <property type="match status" value="1"/>
</dbReference>
<dbReference type="GO" id="GO:0005886">
    <property type="term" value="C:plasma membrane"/>
    <property type="evidence" value="ECO:0007669"/>
    <property type="project" value="UniProtKB-SubCell"/>
</dbReference>
<evidence type="ECO:0000256" key="12">
    <source>
        <dbReference type="ARBA" id="ARBA00023235"/>
    </source>
</evidence>
<dbReference type="AlphaFoldDB" id="B5F2J9"/>
<evidence type="ECO:0000256" key="2">
    <source>
        <dbReference type="ARBA" id="ARBA00001936"/>
    </source>
</evidence>
<comment type="catalytic activity">
    <reaction evidence="1">
        <text>D-ribulose 5-phosphate = D-xylulose 5-phosphate</text>
        <dbReference type="Rhea" id="RHEA:13677"/>
        <dbReference type="ChEBI" id="CHEBI:57737"/>
        <dbReference type="ChEBI" id="CHEBI:58121"/>
        <dbReference type="EC" id="5.1.3.1"/>
    </reaction>
</comment>
<dbReference type="Pfam" id="PF00834">
    <property type="entry name" value="Ribul_P_3_epim"/>
    <property type="match status" value="1"/>
</dbReference>
<keyword evidence="11" id="KW-0479">Metal-binding</keyword>
<dbReference type="GO" id="GO:0004750">
    <property type="term" value="F:D-ribulose-phosphate 3-epimerase activity"/>
    <property type="evidence" value="ECO:0007669"/>
    <property type="project" value="UniProtKB-EC"/>
</dbReference>
<evidence type="ECO:0000256" key="6">
    <source>
        <dbReference type="ARBA" id="ARBA00001968"/>
    </source>
</evidence>
<dbReference type="GO" id="GO:0005975">
    <property type="term" value="P:carbohydrate metabolic process"/>
    <property type="evidence" value="ECO:0007669"/>
    <property type="project" value="InterPro"/>
</dbReference>
<comment type="cofactor">
    <cofactor evidence="3">
        <name>Co(2+)</name>
        <dbReference type="ChEBI" id="CHEBI:48828"/>
    </cofactor>
</comment>
<evidence type="ECO:0000256" key="3">
    <source>
        <dbReference type="ARBA" id="ARBA00001941"/>
    </source>
</evidence>
<comment type="cofactor">
    <cofactor evidence="5">
        <name>Fe(2+)</name>
        <dbReference type="ChEBI" id="CHEBI:29033"/>
    </cofactor>
</comment>
<dbReference type="Gene3D" id="3.20.20.70">
    <property type="entry name" value="Aldolase class I"/>
    <property type="match status" value="1"/>
</dbReference>
<comment type="subcellular location">
    <subcellularLocation>
        <location evidence="7">Cell membrane</location>
        <topology evidence="7">Single-pass membrane protein</topology>
    </subcellularLocation>
</comment>
<dbReference type="HOGENOM" id="CLU_054856_2_1_6"/>
<accession>B5F2J9</accession>
<dbReference type="FunFam" id="3.20.20.70:FF:000004">
    <property type="entry name" value="Ribulose-phosphate 3-epimerase"/>
    <property type="match status" value="1"/>
</dbReference>
<dbReference type="SUPFAM" id="SSF51366">
    <property type="entry name" value="Ribulose-phoshate binding barrel"/>
    <property type="match status" value="1"/>
</dbReference>
<dbReference type="InterPro" id="IPR000056">
    <property type="entry name" value="Ribul_P_3_epim-like"/>
</dbReference>
<dbReference type="EC" id="5.1.3.1" evidence="9"/>
<evidence type="ECO:0000256" key="4">
    <source>
        <dbReference type="ARBA" id="ARBA00001947"/>
    </source>
</evidence>
<dbReference type="GO" id="GO:0005737">
    <property type="term" value="C:cytoplasm"/>
    <property type="evidence" value="ECO:0007669"/>
    <property type="project" value="UniProtKB-ARBA"/>
</dbReference>
<dbReference type="InterPro" id="IPR011060">
    <property type="entry name" value="RibuloseP-bd_barrel"/>
</dbReference>
<dbReference type="NCBIfam" id="NF007266">
    <property type="entry name" value="PRK09722.1"/>
    <property type="match status" value="1"/>
</dbReference>
<dbReference type="InterPro" id="IPR013785">
    <property type="entry name" value="Aldolase_TIM"/>
</dbReference>
<comment type="cofactor">
    <cofactor evidence="6">
        <name>a divalent metal cation</name>
        <dbReference type="ChEBI" id="CHEBI:60240"/>
    </cofactor>
</comment>
<dbReference type="NCBIfam" id="NF004076">
    <property type="entry name" value="PRK05581.1-4"/>
    <property type="match status" value="1"/>
</dbReference>
<evidence type="ECO:0000256" key="10">
    <source>
        <dbReference type="ARBA" id="ARBA00013469"/>
    </source>
</evidence>
<comment type="similarity">
    <text evidence="8">Belongs to the ribulose-phosphate 3-epimerase family.</text>
</comment>
<organism evidence="13 14">
    <name type="scientific">Salmonella agona (strain SL483)</name>
    <dbReference type="NCBI Taxonomy" id="454166"/>
    <lineage>
        <taxon>Bacteria</taxon>
        <taxon>Pseudomonadati</taxon>
        <taxon>Pseudomonadota</taxon>
        <taxon>Gammaproteobacteria</taxon>
        <taxon>Enterobacterales</taxon>
        <taxon>Enterobacteriaceae</taxon>
        <taxon>Salmonella</taxon>
    </lineage>
</organism>
<dbReference type="Proteomes" id="UP000008819">
    <property type="component" value="Chromosome"/>
</dbReference>
<name>B5F2J9_SALA4</name>
<sequence>MMKSPLIAPSLMCMDLLRLEEQVSFLNDKIGYFHVDIMDGHYVPNLTLSPFFVSQMKRVASAPIDCHLMVTNPQDYISTLADAGASMVSFHAETANGQAFRLIDNIRSAGMKCGLVVNPETQLDIVTLYLDRVDKVTIMTVDPGFAGQAFISAMLKKIAAFAEYRQQHQLEFLIEVDGSCNKNTYSALVEAGADVLIVGSSGLFGHSEDIGEAWQIMQRDLAEALA</sequence>